<reference evidence="9 10" key="1">
    <citation type="submission" date="2024-03" db="EMBL/GenBank/DDBJ databases">
        <title>Draft genome sequence of Pseudonocardia sp. DW16-2.</title>
        <authorList>
            <person name="Duangmal K."/>
        </authorList>
    </citation>
    <scope>NUCLEOTIDE SEQUENCE [LARGE SCALE GENOMIC DNA]</scope>
    <source>
        <strain evidence="9 10">DW16-2</strain>
    </source>
</reference>
<accession>A0ABU8T9R5</accession>
<dbReference type="InterPro" id="IPR036259">
    <property type="entry name" value="MFS_trans_sf"/>
</dbReference>
<gene>
    <name evidence="9" type="primary">shiA</name>
    <name evidence="9" type="ORF">WJX68_15075</name>
</gene>
<dbReference type="PANTHER" id="PTHR43045:SF1">
    <property type="entry name" value="SHIKIMATE TRANSPORTER"/>
    <property type="match status" value="1"/>
</dbReference>
<organism evidence="9 10">
    <name type="scientific">Pseudonocardia spirodelae</name>
    <dbReference type="NCBI Taxonomy" id="3133431"/>
    <lineage>
        <taxon>Bacteria</taxon>
        <taxon>Bacillati</taxon>
        <taxon>Actinomycetota</taxon>
        <taxon>Actinomycetes</taxon>
        <taxon>Pseudonocardiales</taxon>
        <taxon>Pseudonocardiaceae</taxon>
        <taxon>Pseudonocardia</taxon>
    </lineage>
</organism>
<name>A0ABU8T9R5_9PSEU</name>
<comment type="caution">
    <text evidence="9">The sequence shown here is derived from an EMBL/GenBank/DDBJ whole genome shotgun (WGS) entry which is preliminary data.</text>
</comment>
<dbReference type="PANTHER" id="PTHR43045">
    <property type="entry name" value="SHIKIMATE TRANSPORTER"/>
    <property type="match status" value="1"/>
</dbReference>
<keyword evidence="10" id="KW-1185">Reference proteome</keyword>
<protein>
    <submittedName>
        <fullName evidence="9">Shikimate transporter</fullName>
    </submittedName>
</protein>
<dbReference type="InterPro" id="IPR005829">
    <property type="entry name" value="Sugar_transporter_CS"/>
</dbReference>
<keyword evidence="6 7" id="KW-0472">Membrane</keyword>
<evidence type="ECO:0000256" key="3">
    <source>
        <dbReference type="ARBA" id="ARBA00022475"/>
    </source>
</evidence>
<feature type="transmembrane region" description="Helical" evidence="7">
    <location>
        <begin position="277"/>
        <end position="300"/>
    </location>
</feature>
<keyword evidence="3" id="KW-1003">Cell membrane</keyword>
<dbReference type="InterPro" id="IPR011701">
    <property type="entry name" value="MFS"/>
</dbReference>
<dbReference type="RefSeq" id="WP_340291219.1">
    <property type="nucleotide sequence ID" value="NZ_JBBJUP010000011.1"/>
</dbReference>
<evidence type="ECO:0000256" key="6">
    <source>
        <dbReference type="ARBA" id="ARBA00023136"/>
    </source>
</evidence>
<dbReference type="Proteomes" id="UP001364211">
    <property type="component" value="Unassembled WGS sequence"/>
</dbReference>
<keyword evidence="5 7" id="KW-1133">Transmembrane helix</keyword>
<proteinExistence type="predicted"/>
<dbReference type="SUPFAM" id="SSF103473">
    <property type="entry name" value="MFS general substrate transporter"/>
    <property type="match status" value="1"/>
</dbReference>
<dbReference type="EMBL" id="JBBJUP010000011">
    <property type="protein sequence ID" value="MEJ8280266.1"/>
    <property type="molecule type" value="Genomic_DNA"/>
</dbReference>
<evidence type="ECO:0000256" key="1">
    <source>
        <dbReference type="ARBA" id="ARBA00004651"/>
    </source>
</evidence>
<dbReference type="PROSITE" id="PS00217">
    <property type="entry name" value="SUGAR_TRANSPORT_2"/>
    <property type="match status" value="1"/>
</dbReference>
<sequence length="446" mass="46865">MTQPSSAPPGARRAAAGSFVGAVVEWYDFLLYGVVAALVFGHLFFPGESPTAGALAAFATFGIGFLFRPLGGIVFGHLGDRIGRKRTLVWTIAIMGLTTAAIGLLPTFDQVGYLAPVLLVTLRCVQGLAVGGEWGSAALLAVEHAPKRWRALYSSGVQVGYSVALLLVNGFVAILVATLSEDAFQTWGWRVPFFFGLLLTLVGLWIRSGVEESEAFTEAAAAQAAEPVEKQKLPVVEALRRHPGAFAKIIALRLAELLTMYIVVTFALAYATGQYGFSRGFMLGLGLLVGGLGILTIPLFGWLSDRYGRRPVYLGGAVVAVLASVPFFVAMEQGSAVLLVVCAVLLVNIGHDAIVSVQQPLFTEMFGARHRNSGAGLGYQLASVVGGGFTPFIATALVALAGGGWYLVAAYLAGGCLISLLVAAFMSYEPHTERADAPAAPASSHV</sequence>
<dbReference type="Gene3D" id="1.20.1250.20">
    <property type="entry name" value="MFS general substrate transporter like domains"/>
    <property type="match status" value="2"/>
</dbReference>
<evidence type="ECO:0000256" key="4">
    <source>
        <dbReference type="ARBA" id="ARBA00022692"/>
    </source>
</evidence>
<evidence type="ECO:0000256" key="2">
    <source>
        <dbReference type="ARBA" id="ARBA00022448"/>
    </source>
</evidence>
<keyword evidence="2" id="KW-0813">Transport</keyword>
<dbReference type="PROSITE" id="PS50850">
    <property type="entry name" value="MFS"/>
    <property type="match status" value="1"/>
</dbReference>
<feature type="transmembrane region" description="Helical" evidence="7">
    <location>
        <begin position="87"/>
        <end position="105"/>
    </location>
</feature>
<dbReference type="InterPro" id="IPR020846">
    <property type="entry name" value="MFS_dom"/>
</dbReference>
<feature type="transmembrane region" description="Helical" evidence="7">
    <location>
        <begin position="336"/>
        <end position="357"/>
    </location>
</feature>
<dbReference type="CDD" id="cd17369">
    <property type="entry name" value="MFS_ShiA_like"/>
    <property type="match status" value="1"/>
</dbReference>
<keyword evidence="4 7" id="KW-0812">Transmembrane</keyword>
<feature type="transmembrane region" description="Helical" evidence="7">
    <location>
        <begin position="250"/>
        <end position="271"/>
    </location>
</feature>
<feature type="domain" description="Major facilitator superfamily (MFS) profile" evidence="8">
    <location>
        <begin position="14"/>
        <end position="431"/>
    </location>
</feature>
<evidence type="ECO:0000259" key="8">
    <source>
        <dbReference type="PROSITE" id="PS50850"/>
    </source>
</evidence>
<evidence type="ECO:0000256" key="5">
    <source>
        <dbReference type="ARBA" id="ARBA00022989"/>
    </source>
</evidence>
<evidence type="ECO:0000256" key="7">
    <source>
        <dbReference type="SAM" id="Phobius"/>
    </source>
</evidence>
<feature type="transmembrane region" description="Helical" evidence="7">
    <location>
        <begin position="26"/>
        <end position="45"/>
    </location>
</feature>
<comment type="subcellular location">
    <subcellularLocation>
        <location evidence="1">Cell membrane</location>
        <topology evidence="1">Multi-pass membrane protein</topology>
    </subcellularLocation>
</comment>
<feature type="transmembrane region" description="Helical" evidence="7">
    <location>
        <begin position="151"/>
        <end position="175"/>
    </location>
</feature>
<evidence type="ECO:0000313" key="10">
    <source>
        <dbReference type="Proteomes" id="UP001364211"/>
    </source>
</evidence>
<feature type="transmembrane region" description="Helical" evidence="7">
    <location>
        <begin position="405"/>
        <end position="426"/>
    </location>
</feature>
<feature type="transmembrane region" description="Helical" evidence="7">
    <location>
        <begin position="51"/>
        <end position="75"/>
    </location>
</feature>
<feature type="transmembrane region" description="Helical" evidence="7">
    <location>
        <begin position="377"/>
        <end position="399"/>
    </location>
</feature>
<dbReference type="Pfam" id="PF07690">
    <property type="entry name" value="MFS_1"/>
    <property type="match status" value="1"/>
</dbReference>
<feature type="transmembrane region" description="Helical" evidence="7">
    <location>
        <begin position="312"/>
        <end position="330"/>
    </location>
</feature>
<feature type="transmembrane region" description="Helical" evidence="7">
    <location>
        <begin position="187"/>
        <end position="206"/>
    </location>
</feature>
<evidence type="ECO:0000313" key="9">
    <source>
        <dbReference type="EMBL" id="MEJ8280266.1"/>
    </source>
</evidence>
<dbReference type="NCBIfam" id="NF007414">
    <property type="entry name" value="PRK09952.1"/>
    <property type="match status" value="1"/>
</dbReference>